<sequence>MGKLGRYAPASRRGDDVPPKAGSQEAGRPAGPPERGRTTGRPEGGPAAGSPAEGSPTAGSPESGPTVRRPSVGRRLLSLRKPRTVAGQVFLLQLVVVLLLIATAVTALVIQDRNRAIQEAKDRSLVAAESFANARGTAEAMESDDPTAELQPHAEAVRKKTGVDYVVALSPYGFRWTHPDTDQIGKHVSTSYGQALEGEPHQTTFDSSLGKAVDSTVAVFNDKGTAVGLVTVGVTVDKVTSVVQQQVPVIFAAGGVALLLAAGGSALVSGRLRRQTRGLGPVEMTRMYEHHDAVLHAVREGVIILDGDGRLLLVNDEARRLLALPPQVEGRPVTGLGLSPALAGLLGSGRAATDQVFLAGDTLLAVNVRPVGPKEGSVATLRDTTELRALAGRADVAGGRLQLLYEASTRIGTTLDMKRTAEELTEVTVPRFADFATVELAEAVLQGGEPTGASTAMRHIAAAGIREDAPLHPVGTLVSYAPGNPVATGIATGRPVLVAHLASADDWRAQDPDRARQVIAYGIHSMISVPLQARGQLLGVVEFWRSDQDPFEPDDVSPAEELATRAAVCIDNARRYTREHTTAVTLQRSLLPGALPELSALEVGHRYLPAQAGVGGDWYDVIPLPGARVALVVGDVVGHGLHAAATMGRLRTAVHNFAALDLPPDELLAHLDDLISRIDQDAEAEGKTEAVTGATCLYAVYDPVSGECVLARAGHPGPALVSPDGSVTFPDIPVAPPLGVGGGLPGEKAVLRLAADSRLVLYTDGLVEARGRDIDAGLEMLREALAGTHGATLDDTCQTVLDAMLRTRPSDDVALLVARTRLLDPDQVAEWQVPEDPAAVSRIRAEATRRLESWGLGETAFTTELILSELVTNAIRYGKSPISLRLLRDHDSLFCEVADGTSTSPHLRRATLTDEGGRGLFLVAQLSRRWGTRYTDRGKIIWAEQAIDGGAAGDVSGLLMASP</sequence>
<keyword evidence="12 14" id="KW-0472">Membrane</keyword>
<feature type="compositionally biased region" description="Low complexity" evidence="13">
    <location>
        <begin position="48"/>
        <end position="61"/>
    </location>
</feature>
<dbReference type="SUPFAM" id="SSF55874">
    <property type="entry name" value="ATPase domain of HSP90 chaperone/DNA topoisomerase II/histidine kinase"/>
    <property type="match status" value="1"/>
</dbReference>
<dbReference type="SUPFAM" id="SSF103190">
    <property type="entry name" value="Sensory domain-like"/>
    <property type="match status" value="1"/>
</dbReference>
<dbReference type="InterPro" id="IPR035965">
    <property type="entry name" value="PAS-like_dom_sf"/>
</dbReference>
<dbReference type="CDD" id="cd16936">
    <property type="entry name" value="HATPase_RsbW-like"/>
    <property type="match status" value="1"/>
</dbReference>
<dbReference type="SMART" id="SM00065">
    <property type="entry name" value="GAF"/>
    <property type="match status" value="1"/>
</dbReference>
<dbReference type="Gene3D" id="3.30.450.40">
    <property type="match status" value="1"/>
</dbReference>
<dbReference type="SMART" id="SM00331">
    <property type="entry name" value="PP2C_SIG"/>
    <property type="match status" value="1"/>
</dbReference>
<keyword evidence="2" id="KW-1003">Cell membrane</keyword>
<evidence type="ECO:0000256" key="13">
    <source>
        <dbReference type="SAM" id="MobiDB-lite"/>
    </source>
</evidence>
<keyword evidence="8" id="KW-0378">Hydrolase</keyword>
<dbReference type="EMBL" id="BAABCE010000013">
    <property type="protein sequence ID" value="GAA3573519.1"/>
    <property type="molecule type" value="Genomic_DNA"/>
</dbReference>
<feature type="domain" description="PPM-type phosphatase" evidence="17">
    <location>
        <begin position="598"/>
        <end position="820"/>
    </location>
</feature>
<dbReference type="Pfam" id="PF07228">
    <property type="entry name" value="SpoIIE"/>
    <property type="match status" value="1"/>
</dbReference>
<keyword evidence="5 14" id="KW-0812">Transmembrane</keyword>
<evidence type="ECO:0000256" key="4">
    <source>
        <dbReference type="ARBA" id="ARBA00022679"/>
    </source>
</evidence>
<evidence type="ECO:0000256" key="1">
    <source>
        <dbReference type="ARBA" id="ARBA00004651"/>
    </source>
</evidence>
<keyword evidence="10 14" id="KW-1133">Transmembrane helix</keyword>
<keyword evidence="4" id="KW-0808">Transferase</keyword>
<evidence type="ECO:0000256" key="7">
    <source>
        <dbReference type="ARBA" id="ARBA00022777"/>
    </source>
</evidence>
<dbReference type="Gene3D" id="3.60.40.10">
    <property type="entry name" value="PPM-type phosphatase domain"/>
    <property type="match status" value="1"/>
</dbReference>
<keyword evidence="3" id="KW-0597">Phosphoprotein</keyword>
<evidence type="ECO:0000256" key="2">
    <source>
        <dbReference type="ARBA" id="ARBA00022475"/>
    </source>
</evidence>
<feature type="transmembrane region" description="Helical" evidence="14">
    <location>
        <begin position="89"/>
        <end position="110"/>
    </location>
</feature>
<dbReference type="InterPro" id="IPR000014">
    <property type="entry name" value="PAS"/>
</dbReference>
<keyword evidence="9" id="KW-0067">ATP-binding</keyword>
<evidence type="ECO:0000256" key="10">
    <source>
        <dbReference type="ARBA" id="ARBA00022989"/>
    </source>
</evidence>
<keyword evidence="7" id="KW-0418">Kinase</keyword>
<organism evidence="18 19">
    <name type="scientific">Streptomyces osmaniensis</name>
    <dbReference type="NCBI Taxonomy" id="593134"/>
    <lineage>
        <taxon>Bacteria</taxon>
        <taxon>Bacillati</taxon>
        <taxon>Actinomycetota</taxon>
        <taxon>Actinomycetes</taxon>
        <taxon>Kitasatosporales</taxon>
        <taxon>Streptomycetaceae</taxon>
        <taxon>Streptomyces</taxon>
    </lineage>
</organism>
<keyword evidence="19" id="KW-1185">Reference proteome</keyword>
<dbReference type="InterPro" id="IPR036890">
    <property type="entry name" value="HATPase_C_sf"/>
</dbReference>
<evidence type="ECO:0000256" key="6">
    <source>
        <dbReference type="ARBA" id="ARBA00022741"/>
    </source>
</evidence>
<dbReference type="Gene3D" id="3.30.565.10">
    <property type="entry name" value="Histidine kinase-like ATPase, C-terminal domain"/>
    <property type="match status" value="1"/>
</dbReference>
<feature type="transmembrane region" description="Helical" evidence="14">
    <location>
        <begin position="249"/>
        <end position="268"/>
    </location>
</feature>
<dbReference type="SUPFAM" id="SSF55781">
    <property type="entry name" value="GAF domain-like"/>
    <property type="match status" value="1"/>
</dbReference>
<gene>
    <name evidence="18" type="ORF">GCM10022295_63980</name>
</gene>
<feature type="region of interest" description="Disordered" evidence="13">
    <location>
        <begin position="1"/>
        <end position="71"/>
    </location>
</feature>
<dbReference type="SMART" id="SM00091">
    <property type="entry name" value="PAS"/>
    <property type="match status" value="1"/>
</dbReference>
<dbReference type="Pfam" id="PF01590">
    <property type="entry name" value="GAF"/>
    <property type="match status" value="1"/>
</dbReference>
<evidence type="ECO:0000256" key="9">
    <source>
        <dbReference type="ARBA" id="ARBA00022840"/>
    </source>
</evidence>
<dbReference type="Proteomes" id="UP001500707">
    <property type="component" value="Unassembled WGS sequence"/>
</dbReference>
<evidence type="ECO:0000313" key="19">
    <source>
        <dbReference type="Proteomes" id="UP001500707"/>
    </source>
</evidence>
<dbReference type="InterPro" id="IPR003018">
    <property type="entry name" value="GAF"/>
</dbReference>
<evidence type="ECO:0000256" key="11">
    <source>
        <dbReference type="ARBA" id="ARBA00023012"/>
    </source>
</evidence>
<reference evidence="19" key="1">
    <citation type="journal article" date="2019" name="Int. J. Syst. Evol. Microbiol.">
        <title>The Global Catalogue of Microorganisms (GCM) 10K type strain sequencing project: providing services to taxonomists for standard genome sequencing and annotation.</title>
        <authorList>
            <consortium name="The Broad Institute Genomics Platform"/>
            <consortium name="The Broad Institute Genome Sequencing Center for Infectious Disease"/>
            <person name="Wu L."/>
            <person name="Ma J."/>
        </authorList>
    </citation>
    <scope>NUCLEOTIDE SEQUENCE [LARGE SCALE GENOMIC DNA]</scope>
    <source>
        <strain evidence="19">JCM 17656</strain>
    </source>
</reference>
<evidence type="ECO:0000313" key="18">
    <source>
        <dbReference type="EMBL" id="GAA3573519.1"/>
    </source>
</evidence>
<dbReference type="InterPro" id="IPR029016">
    <property type="entry name" value="GAF-like_dom_sf"/>
</dbReference>
<dbReference type="PANTHER" id="PTHR43156">
    <property type="entry name" value="STAGE II SPORULATION PROTEIN E-RELATED"/>
    <property type="match status" value="1"/>
</dbReference>
<evidence type="ECO:0000256" key="3">
    <source>
        <dbReference type="ARBA" id="ARBA00022553"/>
    </source>
</evidence>
<dbReference type="Pfam" id="PF17203">
    <property type="entry name" value="sCache_3_2"/>
    <property type="match status" value="1"/>
</dbReference>
<evidence type="ECO:0000259" key="15">
    <source>
        <dbReference type="SMART" id="SM00065"/>
    </source>
</evidence>
<keyword evidence="6" id="KW-0547">Nucleotide-binding</keyword>
<comment type="caution">
    <text evidence="18">The sequence shown here is derived from an EMBL/GenBank/DDBJ whole genome shotgun (WGS) entry which is preliminary data.</text>
</comment>
<dbReference type="Pfam" id="PF13581">
    <property type="entry name" value="HATPase_c_2"/>
    <property type="match status" value="1"/>
</dbReference>
<evidence type="ECO:0000256" key="14">
    <source>
        <dbReference type="SAM" id="Phobius"/>
    </source>
</evidence>
<dbReference type="InterPro" id="IPR003594">
    <property type="entry name" value="HATPase_dom"/>
</dbReference>
<dbReference type="InterPro" id="IPR001932">
    <property type="entry name" value="PPM-type_phosphatase-like_dom"/>
</dbReference>
<keyword evidence="11" id="KW-0902">Two-component regulatory system</keyword>
<protein>
    <submittedName>
        <fullName evidence="18">SpoIIE family protein phosphatase/ATP-binding protein</fullName>
    </submittedName>
</protein>
<dbReference type="SUPFAM" id="SSF55785">
    <property type="entry name" value="PYP-like sensor domain (PAS domain)"/>
    <property type="match status" value="1"/>
</dbReference>
<feature type="domain" description="GAF" evidence="15">
    <location>
        <begin position="399"/>
        <end position="580"/>
    </location>
</feature>
<evidence type="ECO:0000256" key="8">
    <source>
        <dbReference type="ARBA" id="ARBA00022801"/>
    </source>
</evidence>
<evidence type="ECO:0000256" key="5">
    <source>
        <dbReference type="ARBA" id="ARBA00022692"/>
    </source>
</evidence>
<dbReference type="InterPro" id="IPR036457">
    <property type="entry name" value="PPM-type-like_dom_sf"/>
</dbReference>
<name>A0ABP6XX06_9ACTN</name>
<proteinExistence type="predicted"/>
<feature type="domain" description="PAS" evidence="16">
    <location>
        <begin position="289"/>
        <end position="354"/>
    </location>
</feature>
<evidence type="ECO:0000256" key="12">
    <source>
        <dbReference type="ARBA" id="ARBA00023136"/>
    </source>
</evidence>
<dbReference type="CDD" id="cd00130">
    <property type="entry name" value="PAS"/>
    <property type="match status" value="1"/>
</dbReference>
<dbReference type="PANTHER" id="PTHR43156:SF2">
    <property type="entry name" value="STAGE II SPORULATION PROTEIN E"/>
    <property type="match status" value="1"/>
</dbReference>
<comment type="subcellular location">
    <subcellularLocation>
        <location evidence="1">Cell membrane</location>
        <topology evidence="1">Multi-pass membrane protein</topology>
    </subcellularLocation>
</comment>
<dbReference type="Gene3D" id="3.30.450.20">
    <property type="entry name" value="PAS domain"/>
    <property type="match status" value="2"/>
</dbReference>
<dbReference type="InterPro" id="IPR029151">
    <property type="entry name" value="Sensor-like_sf"/>
</dbReference>
<dbReference type="SUPFAM" id="SSF81606">
    <property type="entry name" value="PP2C-like"/>
    <property type="match status" value="1"/>
</dbReference>
<dbReference type="InterPro" id="IPR052016">
    <property type="entry name" value="Bact_Sigma-Reg"/>
</dbReference>
<accession>A0ABP6XX06</accession>
<evidence type="ECO:0000259" key="17">
    <source>
        <dbReference type="SMART" id="SM00331"/>
    </source>
</evidence>
<evidence type="ECO:0000259" key="16">
    <source>
        <dbReference type="SMART" id="SM00091"/>
    </source>
</evidence>
<dbReference type="InterPro" id="IPR033463">
    <property type="entry name" value="sCache_3"/>
</dbReference>